<accession>A0ABM8EPU4</accession>
<proteinExistence type="predicted"/>
<dbReference type="RefSeq" id="WP_282000727.1">
    <property type="nucleotide sequence ID" value="NZ_AP027151.1"/>
</dbReference>
<dbReference type="EMBL" id="AP027151">
    <property type="protein sequence ID" value="BDV44633.1"/>
    <property type="molecule type" value="Genomic_DNA"/>
</dbReference>
<sequence>MDYLLGKGEVVTLAGVARQTVTVRAGALWLTVAGDPRDHLLAGGERFSVTADALLVLEALADAVVGVDCPVERPLHLPLLAAVSRNNG</sequence>
<keyword evidence="2" id="KW-1185">Reference proteome</keyword>
<gene>
    <name evidence="1" type="ORF">GURASL_35560</name>
</gene>
<evidence type="ECO:0008006" key="3">
    <source>
        <dbReference type="Google" id="ProtNLM"/>
    </source>
</evidence>
<dbReference type="InterPro" id="IPR021317">
    <property type="entry name" value="DUF2917"/>
</dbReference>
<organism evidence="1 2">
    <name type="scientific">Geotalea uraniireducens</name>
    <dbReference type="NCBI Taxonomy" id="351604"/>
    <lineage>
        <taxon>Bacteria</taxon>
        <taxon>Pseudomonadati</taxon>
        <taxon>Thermodesulfobacteriota</taxon>
        <taxon>Desulfuromonadia</taxon>
        <taxon>Geobacterales</taxon>
        <taxon>Geobacteraceae</taxon>
        <taxon>Geotalea</taxon>
    </lineage>
</organism>
<reference evidence="1 2" key="1">
    <citation type="submission" date="2022-12" db="EMBL/GenBank/DDBJ databases">
        <title>Polyphasic characterization of Geotalea uranireducens NIT-SL11 newly isolated from a complex of sewage sludge and microbially reduced graphene oxide.</title>
        <authorList>
            <person name="Xie L."/>
            <person name="Yoshida N."/>
            <person name="Meng L."/>
        </authorList>
    </citation>
    <scope>NUCLEOTIDE SEQUENCE [LARGE SCALE GENOMIC DNA]</scope>
    <source>
        <strain evidence="1 2">NIT-SL11</strain>
    </source>
</reference>
<dbReference type="Pfam" id="PF11142">
    <property type="entry name" value="DUF2917"/>
    <property type="match status" value="1"/>
</dbReference>
<name>A0ABM8EPU4_9BACT</name>
<evidence type="ECO:0000313" key="1">
    <source>
        <dbReference type="EMBL" id="BDV44633.1"/>
    </source>
</evidence>
<evidence type="ECO:0000313" key="2">
    <source>
        <dbReference type="Proteomes" id="UP001317705"/>
    </source>
</evidence>
<protein>
    <recommendedName>
        <fullName evidence="3">DUF2917 domain-containing protein</fullName>
    </recommendedName>
</protein>
<dbReference type="Proteomes" id="UP001317705">
    <property type="component" value="Chromosome"/>
</dbReference>